<evidence type="ECO:0000313" key="2">
    <source>
        <dbReference type="EMBL" id="MEQ2176864.1"/>
    </source>
</evidence>
<keyword evidence="3" id="KW-1185">Reference proteome</keyword>
<dbReference type="Proteomes" id="UP001476798">
    <property type="component" value="Unassembled WGS sequence"/>
</dbReference>
<reference evidence="2 3" key="1">
    <citation type="submission" date="2021-06" db="EMBL/GenBank/DDBJ databases">
        <authorList>
            <person name="Palmer J.M."/>
        </authorList>
    </citation>
    <scope>NUCLEOTIDE SEQUENCE [LARGE SCALE GENOMIC DNA]</scope>
    <source>
        <strain evidence="2 3">GA_2019</strain>
        <tissue evidence="2">Muscle</tissue>
    </source>
</reference>
<proteinExistence type="predicted"/>
<name>A0ABV0P1F0_9TELE</name>
<evidence type="ECO:0000313" key="3">
    <source>
        <dbReference type="Proteomes" id="UP001476798"/>
    </source>
</evidence>
<dbReference type="PANTHER" id="PTHR39654:SF3">
    <property type="entry name" value="LEUCINE RICH REPEAT CONTAINING 75A"/>
    <property type="match status" value="1"/>
</dbReference>
<dbReference type="EMBL" id="JAHRIO010056117">
    <property type="protein sequence ID" value="MEQ2176864.1"/>
    <property type="molecule type" value="Genomic_DNA"/>
</dbReference>
<accession>A0ABV0P1F0</accession>
<gene>
    <name evidence="2" type="ORF">GOODEAATRI_032560</name>
</gene>
<evidence type="ECO:0000256" key="1">
    <source>
        <dbReference type="SAM" id="MobiDB-lite"/>
    </source>
</evidence>
<organism evidence="2 3">
    <name type="scientific">Goodea atripinnis</name>
    <dbReference type="NCBI Taxonomy" id="208336"/>
    <lineage>
        <taxon>Eukaryota</taxon>
        <taxon>Metazoa</taxon>
        <taxon>Chordata</taxon>
        <taxon>Craniata</taxon>
        <taxon>Vertebrata</taxon>
        <taxon>Euteleostomi</taxon>
        <taxon>Actinopterygii</taxon>
        <taxon>Neopterygii</taxon>
        <taxon>Teleostei</taxon>
        <taxon>Neoteleostei</taxon>
        <taxon>Acanthomorphata</taxon>
        <taxon>Ovalentaria</taxon>
        <taxon>Atherinomorphae</taxon>
        <taxon>Cyprinodontiformes</taxon>
        <taxon>Goodeidae</taxon>
        <taxon>Goodea</taxon>
    </lineage>
</organism>
<feature type="region of interest" description="Disordered" evidence="1">
    <location>
        <begin position="1"/>
        <end position="27"/>
    </location>
</feature>
<comment type="caution">
    <text evidence="2">The sequence shown here is derived from an EMBL/GenBank/DDBJ whole genome shotgun (WGS) entry which is preliminary data.</text>
</comment>
<protein>
    <submittedName>
        <fullName evidence="2">Uncharacterized protein</fullName>
    </submittedName>
</protein>
<sequence>MGAKQTKGQEPGGASPQHSWKRTPTKERGDILASLMLKSGDRLNRAGTPPPPYQRRIGMIQEMMMMAKQGKQDEATEMLKTLRQVDAGVFVERSAEELNEIYLLWC</sequence>
<dbReference type="PANTHER" id="PTHR39654">
    <property type="entry name" value="LEUCINE-RICH REPEAT-CONTAINING PROTEIN 75A-LIKE ISOFORM X1"/>
    <property type="match status" value="1"/>
</dbReference>